<dbReference type="AlphaFoldDB" id="A0A8T4GI98"/>
<dbReference type="Proteomes" id="UP000823588">
    <property type="component" value="Unassembled WGS sequence"/>
</dbReference>
<evidence type="ECO:0000313" key="2">
    <source>
        <dbReference type="Proteomes" id="UP000823588"/>
    </source>
</evidence>
<accession>A0A8T4GI98</accession>
<proteinExistence type="predicted"/>
<comment type="caution">
    <text evidence="1">The sequence shown here is derived from an EMBL/GenBank/DDBJ whole genome shotgun (WGS) entry which is preliminary data.</text>
</comment>
<reference evidence="1" key="1">
    <citation type="submission" date="2021-03" db="EMBL/GenBank/DDBJ databases">
        <title>Genomic Encyclopedia of Type Strains, Phase IV (KMG-IV): sequencing the most valuable type-strain genomes for metagenomic binning, comparative biology and taxonomic classification.</title>
        <authorList>
            <person name="Goeker M."/>
        </authorList>
    </citation>
    <scope>NUCLEOTIDE SEQUENCE</scope>
    <source>
        <strain evidence="1">DSM 23564</strain>
    </source>
</reference>
<dbReference type="EMBL" id="JAGGKQ010000033">
    <property type="protein sequence ID" value="MBP1923873.1"/>
    <property type="molecule type" value="Genomic_DNA"/>
</dbReference>
<name>A0A8T4GI98_9EURY</name>
<gene>
    <name evidence="1" type="ORF">J2751_002919</name>
</gene>
<organism evidence="1 2">
    <name type="scientific">Halorubrum alkaliphilum</name>
    <dbReference type="NCBI Taxonomy" id="261290"/>
    <lineage>
        <taxon>Archaea</taxon>
        <taxon>Methanobacteriati</taxon>
        <taxon>Methanobacteriota</taxon>
        <taxon>Stenosarchaea group</taxon>
        <taxon>Halobacteria</taxon>
        <taxon>Halobacteriales</taxon>
        <taxon>Haloferacaceae</taxon>
        <taxon>Halorubrum</taxon>
    </lineage>
</organism>
<keyword evidence="2" id="KW-1185">Reference proteome</keyword>
<protein>
    <submittedName>
        <fullName evidence="1">Uncharacterized protein</fullName>
    </submittedName>
</protein>
<sequence>MVGTVKPLECAQRDGEREIVRTHVTLLRERSLRDRLLAFERSNWSSAS</sequence>
<evidence type="ECO:0000313" key="1">
    <source>
        <dbReference type="EMBL" id="MBP1923873.1"/>
    </source>
</evidence>